<keyword evidence="2" id="KW-0812">Transmembrane</keyword>
<evidence type="ECO:0000313" key="4">
    <source>
        <dbReference type="Proteomes" id="UP000189670"/>
    </source>
</evidence>
<feature type="transmembrane region" description="Helical" evidence="2">
    <location>
        <begin position="9"/>
        <end position="26"/>
    </location>
</feature>
<keyword evidence="1" id="KW-0732">Signal</keyword>
<dbReference type="InterPro" id="IPR011043">
    <property type="entry name" value="Gal_Oxase/kelch_b-propeller"/>
</dbReference>
<sequence>MKQHLLRKILYFQYVIILTLLIPQFIHATKLVPLDNQSDDYFGISASISGNYAIVGAEKDDEVDTNSGSAYIYQFHSSGWQQVTKLVPSDSANGDYFGCAVGMSGDYAIIGARYDDYTYSNSGSAYIFKRYGNQWFQETRINASDRESSDYFGQAVSISNDYAIVGAYQEDTKGSNSGAAYIFKRDGHEWIQMA</sequence>
<dbReference type="Gene3D" id="2.130.10.130">
    <property type="entry name" value="Integrin alpha, N-terminal"/>
    <property type="match status" value="1"/>
</dbReference>
<name>A0A1V1P163_9BACT</name>
<dbReference type="Pfam" id="PF14312">
    <property type="entry name" value="FG-GAP_2"/>
    <property type="match status" value="3"/>
</dbReference>
<keyword evidence="2" id="KW-0472">Membrane</keyword>
<keyword evidence="2" id="KW-1133">Transmembrane helix</keyword>
<reference evidence="4" key="1">
    <citation type="submission" date="2012-11" db="EMBL/GenBank/DDBJ databases">
        <authorList>
            <person name="Lucero-Rivera Y.E."/>
            <person name="Tovar-Ramirez D."/>
        </authorList>
    </citation>
    <scope>NUCLEOTIDE SEQUENCE [LARGE SCALE GENOMIC DNA]</scope>
    <source>
        <strain evidence="4">Araruama</strain>
    </source>
</reference>
<accession>A0A1V1P163</accession>
<dbReference type="PANTHER" id="PTHR36220">
    <property type="entry name" value="UNNAMED PRODUCT"/>
    <property type="match status" value="1"/>
</dbReference>
<dbReference type="Proteomes" id="UP000189670">
    <property type="component" value="Unassembled WGS sequence"/>
</dbReference>
<feature type="non-terminal residue" evidence="3">
    <location>
        <position position="194"/>
    </location>
</feature>
<comment type="caution">
    <text evidence="3">The sequence shown here is derived from an EMBL/GenBank/DDBJ whole genome shotgun (WGS) entry which is preliminary data.</text>
</comment>
<dbReference type="AlphaFoldDB" id="A0A1V1P163"/>
<dbReference type="SUPFAM" id="SSF50965">
    <property type="entry name" value="Galactose oxidase, central domain"/>
    <property type="match status" value="1"/>
</dbReference>
<gene>
    <name evidence="3" type="ORF">OMM_10353</name>
</gene>
<dbReference type="InterPro" id="IPR013517">
    <property type="entry name" value="FG-GAP"/>
</dbReference>
<dbReference type="PANTHER" id="PTHR36220:SF1">
    <property type="entry name" value="GAMMA TUBULIN COMPLEX COMPONENT C-TERMINAL DOMAIN-CONTAINING PROTEIN"/>
    <property type="match status" value="1"/>
</dbReference>
<evidence type="ECO:0000256" key="2">
    <source>
        <dbReference type="SAM" id="Phobius"/>
    </source>
</evidence>
<dbReference type="EMBL" id="ATBP01000893">
    <property type="protein sequence ID" value="ETR68607.1"/>
    <property type="molecule type" value="Genomic_DNA"/>
</dbReference>
<protein>
    <recommendedName>
        <fullName evidence="5">PKD domain-containing protein</fullName>
    </recommendedName>
</protein>
<organism evidence="3 4">
    <name type="scientific">Candidatus Magnetoglobus multicellularis str. Araruama</name>
    <dbReference type="NCBI Taxonomy" id="890399"/>
    <lineage>
        <taxon>Bacteria</taxon>
        <taxon>Pseudomonadati</taxon>
        <taxon>Thermodesulfobacteriota</taxon>
        <taxon>Desulfobacteria</taxon>
        <taxon>Desulfobacterales</taxon>
        <taxon>Desulfobacteraceae</taxon>
        <taxon>Candidatus Magnetoglobus</taxon>
    </lineage>
</organism>
<evidence type="ECO:0000256" key="1">
    <source>
        <dbReference type="ARBA" id="ARBA00022729"/>
    </source>
</evidence>
<proteinExistence type="predicted"/>
<evidence type="ECO:0000313" key="3">
    <source>
        <dbReference type="EMBL" id="ETR68607.1"/>
    </source>
</evidence>
<evidence type="ECO:0008006" key="5">
    <source>
        <dbReference type="Google" id="ProtNLM"/>
    </source>
</evidence>
<dbReference type="InterPro" id="IPR028994">
    <property type="entry name" value="Integrin_alpha_N"/>
</dbReference>